<evidence type="ECO:0000313" key="4">
    <source>
        <dbReference type="Proteomes" id="UP001190926"/>
    </source>
</evidence>
<organism evidence="3 4">
    <name type="scientific">Perilla frutescens var. hirtella</name>
    <name type="common">Perilla citriodora</name>
    <name type="synonym">Perilla setoyensis</name>
    <dbReference type="NCBI Taxonomy" id="608512"/>
    <lineage>
        <taxon>Eukaryota</taxon>
        <taxon>Viridiplantae</taxon>
        <taxon>Streptophyta</taxon>
        <taxon>Embryophyta</taxon>
        <taxon>Tracheophyta</taxon>
        <taxon>Spermatophyta</taxon>
        <taxon>Magnoliopsida</taxon>
        <taxon>eudicotyledons</taxon>
        <taxon>Gunneridae</taxon>
        <taxon>Pentapetalae</taxon>
        <taxon>asterids</taxon>
        <taxon>lamiids</taxon>
        <taxon>Lamiales</taxon>
        <taxon>Lamiaceae</taxon>
        <taxon>Nepetoideae</taxon>
        <taxon>Elsholtzieae</taxon>
        <taxon>Perilla</taxon>
    </lineage>
</organism>
<dbReference type="PROSITE" id="PS50846">
    <property type="entry name" value="HMA_2"/>
    <property type="match status" value="1"/>
</dbReference>
<dbReference type="GO" id="GO:0016020">
    <property type="term" value="C:membrane"/>
    <property type="evidence" value="ECO:0007669"/>
    <property type="project" value="UniProtKB-SubCell"/>
</dbReference>
<dbReference type="Gene3D" id="3.30.70.100">
    <property type="match status" value="1"/>
</dbReference>
<evidence type="ECO:0000256" key="1">
    <source>
        <dbReference type="ARBA" id="ARBA00004170"/>
    </source>
</evidence>
<dbReference type="InterPro" id="IPR006121">
    <property type="entry name" value="HMA_dom"/>
</dbReference>
<name>A0AAD4PDV5_PERFH</name>
<evidence type="ECO:0000313" key="3">
    <source>
        <dbReference type="EMBL" id="KAH6835661.1"/>
    </source>
</evidence>
<gene>
    <name evidence="3" type="ORF">C2S53_010539</name>
</gene>
<comment type="subcellular location">
    <subcellularLocation>
        <location evidence="1">Membrane</location>
        <topology evidence="1">Peripheral membrane protein</topology>
    </subcellularLocation>
</comment>
<dbReference type="InterPro" id="IPR036163">
    <property type="entry name" value="HMA_dom_sf"/>
</dbReference>
<keyword evidence="4" id="KW-1185">Reference proteome</keyword>
<evidence type="ECO:0000259" key="2">
    <source>
        <dbReference type="PROSITE" id="PS50846"/>
    </source>
</evidence>
<dbReference type="Proteomes" id="UP001190926">
    <property type="component" value="Unassembled WGS sequence"/>
</dbReference>
<dbReference type="GO" id="GO:0046872">
    <property type="term" value="F:metal ion binding"/>
    <property type="evidence" value="ECO:0007669"/>
    <property type="project" value="InterPro"/>
</dbReference>
<reference evidence="3 4" key="1">
    <citation type="journal article" date="2021" name="Nat. Commun.">
        <title>Incipient diploidization of the medicinal plant Perilla within 10,000 years.</title>
        <authorList>
            <person name="Zhang Y."/>
            <person name="Shen Q."/>
            <person name="Leng L."/>
            <person name="Zhang D."/>
            <person name="Chen S."/>
            <person name="Shi Y."/>
            <person name="Ning Z."/>
            <person name="Chen S."/>
        </authorList>
    </citation>
    <scope>NUCLEOTIDE SEQUENCE [LARGE SCALE GENOMIC DNA]</scope>
    <source>
        <strain evidence="4">cv. PC099</strain>
    </source>
</reference>
<proteinExistence type="predicted"/>
<dbReference type="EMBL" id="SDAM02000033">
    <property type="protein sequence ID" value="KAH6835661.1"/>
    <property type="molecule type" value="Genomic_DNA"/>
</dbReference>
<sequence>MQPYAEATCVLKVEVDCQACKMTTMEILGSVCGIYNLDINAEEGLAKVQAVVEPNLFLKALARTGPHAKPKWVKLQHPKMNQSYYHNYNYNTHSYGNGYNHGAIGYNPYNHNYTNGYNHGAIADPYHYSTMEPHYPYHGSNPYYYGSGLPPARYVPYADDPINFCNMI</sequence>
<feature type="domain" description="HMA" evidence="2">
    <location>
        <begin position="6"/>
        <end position="69"/>
    </location>
</feature>
<protein>
    <recommendedName>
        <fullName evidence="2">HMA domain-containing protein</fullName>
    </recommendedName>
</protein>
<dbReference type="GO" id="GO:0009626">
    <property type="term" value="P:plant-type hypersensitive response"/>
    <property type="evidence" value="ECO:0007669"/>
    <property type="project" value="UniProtKB-KW"/>
</dbReference>
<dbReference type="AlphaFoldDB" id="A0AAD4PDV5"/>
<accession>A0AAD4PDV5</accession>
<comment type="caution">
    <text evidence="3">The sequence shown here is derived from an EMBL/GenBank/DDBJ whole genome shotgun (WGS) entry which is preliminary data.</text>
</comment>
<dbReference type="SUPFAM" id="SSF55008">
    <property type="entry name" value="HMA, heavy metal-associated domain"/>
    <property type="match status" value="1"/>
</dbReference>